<dbReference type="Pfam" id="PF00673">
    <property type="entry name" value="Ribosomal_L5_C"/>
    <property type="match status" value="1"/>
</dbReference>
<comment type="caution">
    <text evidence="9">The sequence shown here is derived from an EMBL/GenBank/DDBJ whole genome shotgun (WGS) entry which is preliminary data.</text>
</comment>
<protein>
    <recommendedName>
        <fullName evidence="4 5">Large ribosomal subunit protein uL5</fullName>
    </recommendedName>
</protein>
<dbReference type="GO" id="GO:0000049">
    <property type="term" value="F:tRNA binding"/>
    <property type="evidence" value="ECO:0007669"/>
    <property type="project" value="UniProtKB-UniRule"/>
</dbReference>
<dbReference type="FunFam" id="3.30.1440.10:FF:000001">
    <property type="entry name" value="50S ribosomal protein L5"/>
    <property type="match status" value="1"/>
</dbReference>
<dbReference type="PIRSF" id="PIRSF002161">
    <property type="entry name" value="Ribosomal_L5"/>
    <property type="match status" value="1"/>
</dbReference>
<gene>
    <name evidence="5" type="primary">rplE</name>
    <name evidence="9" type="ORF">A2304_02655</name>
</gene>
<dbReference type="InterPro" id="IPR002132">
    <property type="entry name" value="Ribosomal_uL5"/>
</dbReference>
<dbReference type="InterPro" id="IPR022803">
    <property type="entry name" value="Ribosomal_uL5_dom_sf"/>
</dbReference>
<evidence type="ECO:0000256" key="5">
    <source>
        <dbReference type="HAMAP-Rule" id="MF_01333"/>
    </source>
</evidence>
<keyword evidence="3 5" id="KW-0687">Ribonucleoprotein</keyword>
<keyword evidence="2 5" id="KW-0689">Ribosomal protein</keyword>
<evidence type="ECO:0000259" key="7">
    <source>
        <dbReference type="Pfam" id="PF00281"/>
    </source>
</evidence>
<evidence type="ECO:0000259" key="8">
    <source>
        <dbReference type="Pfam" id="PF00673"/>
    </source>
</evidence>
<sequence>MSLKETYKNQVIPKLMSEFGYMNLNAVPRITKVTLNVGLGKGIKDAKFLETAENTFRRITGQATVKTKARKSISTFKIREGMVVGMKVTLRGKRMWDFLEKLVKISIPRIRDFRGLPATGFDECGNYTLGFPEHTAFPEIRTDEIEVIHGLEVTIGMTTKSAEEGKAVLVNLGFPFTVGGAAAAEGNENKESK</sequence>
<accession>A0A1F7W8A1</accession>
<comment type="function">
    <text evidence="5">This is 1 of the proteins that bind and probably mediate the attachment of the 5S RNA into the large ribosomal subunit, where it forms part of the central protuberance. In the 70S ribosome it contacts protein S13 of the 30S subunit (bridge B1b), connecting the 2 subunits; this bridge is implicated in subunit movement. Contacts the P site tRNA; the 5S rRNA and some of its associated proteins might help stabilize positioning of ribosome-bound tRNAs.</text>
</comment>
<dbReference type="GO" id="GO:0006412">
    <property type="term" value="P:translation"/>
    <property type="evidence" value="ECO:0007669"/>
    <property type="project" value="UniProtKB-UniRule"/>
</dbReference>
<dbReference type="SUPFAM" id="SSF55282">
    <property type="entry name" value="RL5-like"/>
    <property type="match status" value="1"/>
</dbReference>
<keyword evidence="5" id="KW-0820">tRNA-binding</keyword>
<evidence type="ECO:0000313" key="9">
    <source>
        <dbReference type="EMBL" id="OGL99023.1"/>
    </source>
</evidence>
<dbReference type="InterPro" id="IPR020930">
    <property type="entry name" value="Ribosomal_uL5_bac-type"/>
</dbReference>
<evidence type="ECO:0000256" key="1">
    <source>
        <dbReference type="ARBA" id="ARBA00008553"/>
    </source>
</evidence>
<dbReference type="HAMAP" id="MF_01333_B">
    <property type="entry name" value="Ribosomal_uL5_B"/>
    <property type="match status" value="1"/>
</dbReference>
<comment type="subunit">
    <text evidence="5">Part of the 50S ribosomal subunit; part of the 5S rRNA/L5/L18/L25 subcomplex. Contacts the 5S rRNA and the P site tRNA. Forms a bridge to the 30S subunit in the 70S ribosome.</text>
</comment>
<evidence type="ECO:0000256" key="3">
    <source>
        <dbReference type="ARBA" id="ARBA00023274"/>
    </source>
</evidence>
<evidence type="ECO:0000256" key="6">
    <source>
        <dbReference type="RuleBase" id="RU003930"/>
    </source>
</evidence>
<dbReference type="GO" id="GO:0005840">
    <property type="term" value="C:ribosome"/>
    <property type="evidence" value="ECO:0007669"/>
    <property type="project" value="UniProtKB-KW"/>
</dbReference>
<comment type="similarity">
    <text evidence="1 5 6">Belongs to the universal ribosomal protein uL5 family.</text>
</comment>
<proteinExistence type="inferred from homology"/>
<dbReference type="InterPro" id="IPR031309">
    <property type="entry name" value="Ribosomal_uL5_C"/>
</dbReference>
<dbReference type="GO" id="GO:1990904">
    <property type="term" value="C:ribonucleoprotein complex"/>
    <property type="evidence" value="ECO:0007669"/>
    <property type="project" value="UniProtKB-KW"/>
</dbReference>
<dbReference type="InterPro" id="IPR031310">
    <property type="entry name" value="Ribosomal_uL5_N"/>
</dbReference>
<dbReference type="NCBIfam" id="NF000585">
    <property type="entry name" value="PRK00010.1"/>
    <property type="match status" value="1"/>
</dbReference>
<feature type="domain" description="Large ribosomal subunit protein uL5 N-terminal" evidence="7">
    <location>
        <begin position="24"/>
        <end position="79"/>
    </location>
</feature>
<dbReference type="AlphaFoldDB" id="A0A1F7W8A1"/>
<evidence type="ECO:0000313" key="10">
    <source>
        <dbReference type="Proteomes" id="UP000176501"/>
    </source>
</evidence>
<dbReference type="GO" id="GO:0019843">
    <property type="term" value="F:rRNA binding"/>
    <property type="evidence" value="ECO:0007669"/>
    <property type="project" value="UniProtKB-UniRule"/>
</dbReference>
<evidence type="ECO:0000256" key="4">
    <source>
        <dbReference type="ARBA" id="ARBA00035245"/>
    </source>
</evidence>
<reference evidence="9 10" key="1">
    <citation type="journal article" date="2016" name="Nat. Commun.">
        <title>Thousands of microbial genomes shed light on interconnected biogeochemical processes in an aquifer system.</title>
        <authorList>
            <person name="Anantharaman K."/>
            <person name="Brown C.T."/>
            <person name="Hug L.A."/>
            <person name="Sharon I."/>
            <person name="Castelle C.J."/>
            <person name="Probst A.J."/>
            <person name="Thomas B.C."/>
            <person name="Singh A."/>
            <person name="Wilkins M.J."/>
            <person name="Karaoz U."/>
            <person name="Brodie E.L."/>
            <person name="Williams K.H."/>
            <person name="Hubbard S.S."/>
            <person name="Banfield J.F."/>
        </authorList>
    </citation>
    <scope>NUCLEOTIDE SEQUENCE [LARGE SCALE GENOMIC DNA]</scope>
</reference>
<keyword evidence="5" id="KW-0694">RNA-binding</keyword>
<evidence type="ECO:0000256" key="2">
    <source>
        <dbReference type="ARBA" id="ARBA00022980"/>
    </source>
</evidence>
<dbReference type="EMBL" id="MGFE01000011">
    <property type="protein sequence ID" value="OGL99023.1"/>
    <property type="molecule type" value="Genomic_DNA"/>
</dbReference>
<dbReference type="Proteomes" id="UP000176501">
    <property type="component" value="Unassembled WGS sequence"/>
</dbReference>
<dbReference type="Gene3D" id="3.30.1440.10">
    <property type="match status" value="1"/>
</dbReference>
<name>A0A1F7W8A1_9BACT</name>
<dbReference type="PANTHER" id="PTHR11994">
    <property type="entry name" value="60S RIBOSOMAL PROTEIN L11-RELATED"/>
    <property type="match status" value="1"/>
</dbReference>
<dbReference type="GO" id="GO:0003735">
    <property type="term" value="F:structural constituent of ribosome"/>
    <property type="evidence" value="ECO:0007669"/>
    <property type="project" value="InterPro"/>
</dbReference>
<feature type="domain" description="Large ribosomal subunit protein uL5 C-terminal" evidence="8">
    <location>
        <begin position="84"/>
        <end position="176"/>
    </location>
</feature>
<keyword evidence="5" id="KW-0699">rRNA-binding</keyword>
<organism evidence="9 10">
    <name type="scientific">Candidatus Uhrbacteria bacterium RIFOXYB2_FULL_57_15</name>
    <dbReference type="NCBI Taxonomy" id="1802422"/>
    <lineage>
        <taxon>Bacteria</taxon>
        <taxon>Candidatus Uhriibacteriota</taxon>
    </lineage>
</organism>
<dbReference type="Pfam" id="PF00281">
    <property type="entry name" value="Ribosomal_L5"/>
    <property type="match status" value="1"/>
</dbReference>